<gene>
    <name evidence="2" type="ORF">DO021_02290</name>
    <name evidence="1" type="ORF">EYB58_14260</name>
</gene>
<dbReference type="Proteomes" id="UP000293902">
    <property type="component" value="Chromosome"/>
</dbReference>
<accession>A0A328FG54</accession>
<evidence type="ECO:0000313" key="3">
    <source>
        <dbReference type="Proteomes" id="UP000248798"/>
    </source>
</evidence>
<dbReference type="AlphaFoldDB" id="A0A328FG54"/>
<evidence type="ECO:0000313" key="2">
    <source>
        <dbReference type="EMBL" id="RAM03601.1"/>
    </source>
</evidence>
<sequence length="112" mass="13149">MEKLSQYEGYYVLHNRQKKNVSLFYVKNSSNRYQAKSTLTPIFNDPDKAFLDENIRQTLEKVAGKWVVAVISGRDLVRAYHNATRTVNGLARKKSLTPVKINKSRWTLRRYR</sequence>
<proteinExistence type="predicted"/>
<dbReference type="EMBL" id="QLNI01000003">
    <property type="protein sequence ID" value="RAM03601.1"/>
    <property type="molecule type" value="Genomic_DNA"/>
</dbReference>
<evidence type="ECO:0000313" key="1">
    <source>
        <dbReference type="EMBL" id="QBH13986.1"/>
    </source>
</evidence>
<dbReference type="Gene3D" id="3.40.50.1000">
    <property type="entry name" value="HAD superfamily/HAD-like"/>
    <property type="match status" value="1"/>
</dbReference>
<protein>
    <submittedName>
        <fullName evidence="2">Uncharacterized protein</fullName>
    </submittedName>
</protein>
<dbReference type="OrthoDB" id="414934at2"/>
<dbReference type="EMBL" id="CP036313">
    <property type="protein sequence ID" value="QBH13986.1"/>
    <property type="molecule type" value="Genomic_DNA"/>
</dbReference>
<dbReference type="InterPro" id="IPR023214">
    <property type="entry name" value="HAD_sf"/>
</dbReference>
<keyword evidence="4" id="KW-1185">Reference proteome</keyword>
<name>A0A328FG54_9BACT</name>
<evidence type="ECO:0000313" key="4">
    <source>
        <dbReference type="Proteomes" id="UP000293902"/>
    </source>
</evidence>
<dbReference type="Proteomes" id="UP000248798">
    <property type="component" value="Unassembled WGS sequence"/>
</dbReference>
<reference evidence="1 4" key="2">
    <citation type="submission" date="2019-02" db="EMBL/GenBank/DDBJ databases">
        <title>Complete genome sequence of Desulfobacter hydrogenophilus AcRS1.</title>
        <authorList>
            <person name="Marietou A."/>
            <person name="Lund M.B."/>
            <person name="Marshall I.P.G."/>
            <person name="Schreiber L."/>
            <person name="Jorgensen B."/>
        </authorList>
    </citation>
    <scope>NUCLEOTIDE SEQUENCE [LARGE SCALE GENOMIC DNA]</scope>
    <source>
        <strain evidence="1 4">AcRS1</strain>
    </source>
</reference>
<reference evidence="2 3" key="1">
    <citation type="submission" date="2018-06" db="EMBL/GenBank/DDBJ databases">
        <title>Complete Genome Sequence of Desulfobacter hydrogenophilus (DSM3380).</title>
        <authorList>
            <person name="Marietou A."/>
            <person name="Schreiber L."/>
            <person name="Marshall I."/>
            <person name="Jorgensen B."/>
        </authorList>
    </citation>
    <scope>NUCLEOTIDE SEQUENCE [LARGE SCALE GENOMIC DNA]</scope>
    <source>
        <strain evidence="2 3">DSM 3380</strain>
    </source>
</reference>
<organism evidence="2 3">
    <name type="scientific">Desulfobacter hydrogenophilus</name>
    <dbReference type="NCBI Taxonomy" id="2291"/>
    <lineage>
        <taxon>Bacteria</taxon>
        <taxon>Pseudomonadati</taxon>
        <taxon>Thermodesulfobacteriota</taxon>
        <taxon>Desulfobacteria</taxon>
        <taxon>Desulfobacterales</taxon>
        <taxon>Desulfobacteraceae</taxon>
        <taxon>Desulfobacter</taxon>
    </lineage>
</organism>